<gene>
    <name evidence="1" type="ORF">DPMN_093856</name>
</gene>
<comment type="caution">
    <text evidence="1">The sequence shown here is derived from an EMBL/GenBank/DDBJ whole genome shotgun (WGS) entry which is preliminary data.</text>
</comment>
<dbReference type="EMBL" id="JAIWYP010000003">
    <property type="protein sequence ID" value="KAH3851376.1"/>
    <property type="molecule type" value="Genomic_DNA"/>
</dbReference>
<name>A0A9D4L4C1_DREPO</name>
<reference evidence="1" key="1">
    <citation type="journal article" date="2019" name="bioRxiv">
        <title>The Genome of the Zebra Mussel, Dreissena polymorpha: A Resource for Invasive Species Research.</title>
        <authorList>
            <person name="McCartney M.A."/>
            <person name="Auch B."/>
            <person name="Kono T."/>
            <person name="Mallez S."/>
            <person name="Zhang Y."/>
            <person name="Obille A."/>
            <person name="Becker A."/>
            <person name="Abrahante J.E."/>
            <person name="Garbe J."/>
            <person name="Badalamenti J.P."/>
            <person name="Herman A."/>
            <person name="Mangelson H."/>
            <person name="Liachko I."/>
            <person name="Sullivan S."/>
            <person name="Sone E.D."/>
            <person name="Koren S."/>
            <person name="Silverstein K.A.T."/>
            <person name="Beckman K.B."/>
            <person name="Gohl D.M."/>
        </authorList>
    </citation>
    <scope>NUCLEOTIDE SEQUENCE</scope>
    <source>
        <strain evidence="1">Duluth1</strain>
        <tissue evidence="1">Whole animal</tissue>
    </source>
</reference>
<keyword evidence="2" id="KW-1185">Reference proteome</keyword>
<evidence type="ECO:0000313" key="1">
    <source>
        <dbReference type="EMBL" id="KAH3851376.1"/>
    </source>
</evidence>
<organism evidence="1 2">
    <name type="scientific">Dreissena polymorpha</name>
    <name type="common">Zebra mussel</name>
    <name type="synonym">Mytilus polymorpha</name>
    <dbReference type="NCBI Taxonomy" id="45954"/>
    <lineage>
        <taxon>Eukaryota</taxon>
        <taxon>Metazoa</taxon>
        <taxon>Spiralia</taxon>
        <taxon>Lophotrochozoa</taxon>
        <taxon>Mollusca</taxon>
        <taxon>Bivalvia</taxon>
        <taxon>Autobranchia</taxon>
        <taxon>Heteroconchia</taxon>
        <taxon>Euheterodonta</taxon>
        <taxon>Imparidentia</taxon>
        <taxon>Neoheterodontei</taxon>
        <taxon>Myida</taxon>
        <taxon>Dreissenoidea</taxon>
        <taxon>Dreissenidae</taxon>
        <taxon>Dreissena</taxon>
    </lineage>
</organism>
<reference evidence="1" key="2">
    <citation type="submission" date="2020-11" db="EMBL/GenBank/DDBJ databases">
        <authorList>
            <person name="McCartney M.A."/>
            <person name="Auch B."/>
            <person name="Kono T."/>
            <person name="Mallez S."/>
            <person name="Becker A."/>
            <person name="Gohl D.M."/>
            <person name="Silverstein K.A.T."/>
            <person name="Koren S."/>
            <person name="Bechman K.B."/>
            <person name="Herman A."/>
            <person name="Abrahante J.E."/>
            <person name="Garbe J."/>
        </authorList>
    </citation>
    <scope>NUCLEOTIDE SEQUENCE</scope>
    <source>
        <strain evidence="1">Duluth1</strain>
        <tissue evidence="1">Whole animal</tissue>
    </source>
</reference>
<accession>A0A9D4L4C1</accession>
<dbReference type="AlphaFoldDB" id="A0A9D4L4C1"/>
<protein>
    <submittedName>
        <fullName evidence="1">Uncharacterized protein</fullName>
    </submittedName>
</protein>
<sequence>MTLLVCVTFYSLNLRPQQTLNQIKKIKVTVGQKTGENGTRRQWTQGRALLIPTQKGRELCMPVPANGSRTASWLSPQLQTSLLSATRINWSL</sequence>
<proteinExistence type="predicted"/>
<dbReference type="Proteomes" id="UP000828390">
    <property type="component" value="Unassembled WGS sequence"/>
</dbReference>
<evidence type="ECO:0000313" key="2">
    <source>
        <dbReference type="Proteomes" id="UP000828390"/>
    </source>
</evidence>